<dbReference type="KEGG" id="clup:CLUP02_11525"/>
<name>A0A9Q8SYR4_9PEZI</name>
<protein>
    <submittedName>
        <fullName evidence="1">Uncharacterized protein</fullName>
    </submittedName>
</protein>
<organism evidence="1 2">
    <name type="scientific">Colletotrichum lupini</name>
    <dbReference type="NCBI Taxonomy" id="145971"/>
    <lineage>
        <taxon>Eukaryota</taxon>
        <taxon>Fungi</taxon>
        <taxon>Dikarya</taxon>
        <taxon>Ascomycota</taxon>
        <taxon>Pezizomycotina</taxon>
        <taxon>Sordariomycetes</taxon>
        <taxon>Hypocreomycetidae</taxon>
        <taxon>Glomerellales</taxon>
        <taxon>Glomerellaceae</taxon>
        <taxon>Colletotrichum</taxon>
        <taxon>Colletotrichum acutatum species complex</taxon>
    </lineage>
</organism>
<dbReference type="EMBL" id="CP019478">
    <property type="protein sequence ID" value="UQC86026.1"/>
    <property type="molecule type" value="Genomic_DNA"/>
</dbReference>
<keyword evidence="2" id="KW-1185">Reference proteome</keyword>
<dbReference type="AlphaFoldDB" id="A0A9Q8SYR4"/>
<dbReference type="RefSeq" id="XP_049147638.1">
    <property type="nucleotide sequence ID" value="XM_049290493.1"/>
</dbReference>
<sequence length="69" mass="7962">MILSTAFITTAPYQVATPETGRRKLQFPSSRSCPGGWQGTPPSPSFPAGWRSHRQAFWIMYFVYPYEYR</sequence>
<evidence type="ECO:0000313" key="1">
    <source>
        <dbReference type="EMBL" id="UQC86026.1"/>
    </source>
</evidence>
<evidence type="ECO:0000313" key="2">
    <source>
        <dbReference type="Proteomes" id="UP000830671"/>
    </source>
</evidence>
<accession>A0A9Q8SYR4</accession>
<proteinExistence type="predicted"/>
<dbReference type="Proteomes" id="UP000830671">
    <property type="component" value="Chromosome 6"/>
</dbReference>
<dbReference type="GeneID" id="73345503"/>
<reference evidence="1" key="1">
    <citation type="journal article" date="2021" name="Mol. Plant Microbe Interact.">
        <title>Complete Genome Sequence of the Plant-Pathogenic Fungus Colletotrichum lupini.</title>
        <authorList>
            <person name="Baroncelli R."/>
            <person name="Pensec F."/>
            <person name="Da Lio D."/>
            <person name="Boufleur T."/>
            <person name="Vicente I."/>
            <person name="Sarrocco S."/>
            <person name="Picot A."/>
            <person name="Baraldi E."/>
            <person name="Sukno S."/>
            <person name="Thon M."/>
            <person name="Le Floch G."/>
        </authorList>
    </citation>
    <scope>NUCLEOTIDE SEQUENCE</scope>
    <source>
        <strain evidence="1">IMI 504893</strain>
    </source>
</reference>
<gene>
    <name evidence="1" type="ORF">CLUP02_11525</name>
</gene>